<protein>
    <submittedName>
        <fullName evidence="1">Glutathione S-transferase</fullName>
    </submittedName>
</protein>
<dbReference type="EMBL" id="CM051406">
    <property type="protein sequence ID" value="KAJ4703130.1"/>
    <property type="molecule type" value="Genomic_DNA"/>
</dbReference>
<dbReference type="Proteomes" id="UP001164539">
    <property type="component" value="Chromosome 13"/>
</dbReference>
<evidence type="ECO:0000313" key="2">
    <source>
        <dbReference type="Proteomes" id="UP001164539"/>
    </source>
</evidence>
<proteinExistence type="predicted"/>
<evidence type="ECO:0000313" key="1">
    <source>
        <dbReference type="EMBL" id="KAJ4703130.1"/>
    </source>
</evidence>
<name>A0ACC1WVF6_MELAZ</name>
<reference evidence="1 2" key="1">
    <citation type="journal article" date="2023" name="Science">
        <title>Complex scaffold remodeling in plant triterpene biosynthesis.</title>
        <authorList>
            <person name="De La Pena R."/>
            <person name="Hodgson H."/>
            <person name="Liu J.C."/>
            <person name="Stephenson M.J."/>
            <person name="Martin A.C."/>
            <person name="Owen C."/>
            <person name="Harkess A."/>
            <person name="Leebens-Mack J."/>
            <person name="Jimenez L.E."/>
            <person name="Osbourn A."/>
            <person name="Sattely E.S."/>
        </authorList>
    </citation>
    <scope>NUCLEOTIDE SEQUENCE [LARGE SCALE GENOMIC DNA]</scope>
    <source>
        <strain evidence="2">cv. JPN11</strain>
        <tissue evidence="1">Leaf</tissue>
    </source>
</reference>
<organism evidence="1 2">
    <name type="scientific">Melia azedarach</name>
    <name type="common">Chinaberry tree</name>
    <dbReference type="NCBI Taxonomy" id="155640"/>
    <lineage>
        <taxon>Eukaryota</taxon>
        <taxon>Viridiplantae</taxon>
        <taxon>Streptophyta</taxon>
        <taxon>Embryophyta</taxon>
        <taxon>Tracheophyta</taxon>
        <taxon>Spermatophyta</taxon>
        <taxon>Magnoliopsida</taxon>
        <taxon>eudicotyledons</taxon>
        <taxon>Gunneridae</taxon>
        <taxon>Pentapetalae</taxon>
        <taxon>rosids</taxon>
        <taxon>malvids</taxon>
        <taxon>Sapindales</taxon>
        <taxon>Meliaceae</taxon>
        <taxon>Melia</taxon>
    </lineage>
</organism>
<comment type="caution">
    <text evidence="1">The sequence shown here is derived from an EMBL/GenBank/DDBJ whole genome shotgun (WGS) entry which is preliminary data.</text>
</comment>
<keyword evidence="2" id="KW-1185">Reference proteome</keyword>
<accession>A0ACC1WVF6</accession>
<gene>
    <name evidence="1" type="ORF">OWV82_023071</name>
</gene>
<sequence length="219" mass="25594">MANEVTLLDFWASPFGMRVRIALEEKGIKYQYKEENLPEKSPLLLQSNPVYKKIPVLIHINKPICESLIILNYMDAVWNDKFPLLPSDPYQQAQARFWADFIERKLYDCGKRIWMNKGEEQTAAKTEFIESLKLLEAELGDKLFFGGEKMGLVDVCLVPHYSWFYCYEKCADFSVEAECPKLVEWARRCMKLESVAKSLPDQKKIYEFVLIVKKKMGLE</sequence>